<dbReference type="Gene3D" id="2.40.320.10">
    <property type="entry name" value="Hypothetical Protein Pfu-838710-001"/>
    <property type="match status" value="1"/>
</dbReference>
<reference evidence="2" key="1">
    <citation type="journal article" date="2023" name="Nat. Commun.">
        <title>Diploid and tetraploid genomes of Acorus and the evolution of monocots.</title>
        <authorList>
            <person name="Ma L."/>
            <person name="Liu K.W."/>
            <person name="Li Z."/>
            <person name="Hsiao Y.Y."/>
            <person name="Qi Y."/>
            <person name="Fu T."/>
            <person name="Tang G.D."/>
            <person name="Zhang D."/>
            <person name="Sun W.H."/>
            <person name="Liu D.K."/>
            <person name="Li Y."/>
            <person name="Chen G.Z."/>
            <person name="Liu X.D."/>
            <person name="Liao X.Y."/>
            <person name="Jiang Y.T."/>
            <person name="Yu X."/>
            <person name="Hao Y."/>
            <person name="Huang J."/>
            <person name="Zhao X.W."/>
            <person name="Ke S."/>
            <person name="Chen Y.Y."/>
            <person name="Wu W.L."/>
            <person name="Hsu J.L."/>
            <person name="Lin Y.F."/>
            <person name="Huang M.D."/>
            <person name="Li C.Y."/>
            <person name="Huang L."/>
            <person name="Wang Z.W."/>
            <person name="Zhao X."/>
            <person name="Zhong W.Y."/>
            <person name="Peng D.H."/>
            <person name="Ahmad S."/>
            <person name="Lan S."/>
            <person name="Zhang J.S."/>
            <person name="Tsai W.C."/>
            <person name="Van de Peer Y."/>
            <person name="Liu Z.J."/>
        </authorList>
    </citation>
    <scope>NUCLEOTIDE SEQUENCE</scope>
    <source>
        <strain evidence="2">CP</strain>
    </source>
</reference>
<dbReference type="InterPro" id="IPR023577">
    <property type="entry name" value="CYTH_domain"/>
</dbReference>
<sequence length="230" mass="25666">MRVRLPNLIKARHFRGPQLTHPQKKPMEVEVKLRLPDASAHSRLATALSPHHLRTHHQHNFFFDGSSGELSSRRAVLRLRFYGPSDSRCVASLKARAVIADGISRVEEDEEDLDPLLARPCVADPGRLAMLVGGSRVLTRVKEEFSVGDGGLVCLGGFENVRGVYGWRGLTVELDETRYDFGTSYEVECETSEPERAREMLEGFLAEEGIPYAYSEASKFAVFRAGKLLP</sequence>
<dbReference type="SMART" id="SM01118">
    <property type="entry name" value="CYTH"/>
    <property type="match status" value="1"/>
</dbReference>
<dbReference type="SUPFAM" id="SSF55154">
    <property type="entry name" value="CYTH-like phosphatases"/>
    <property type="match status" value="1"/>
</dbReference>
<dbReference type="InterPro" id="IPR033469">
    <property type="entry name" value="CYTH-like_dom_sf"/>
</dbReference>
<dbReference type="AlphaFoldDB" id="A0AAV9EVT2"/>
<dbReference type="PANTHER" id="PTHR34948:SF2">
    <property type="entry name" value="TRIPHOSPHATE TUNNEL METALLOENZYME 3"/>
    <property type="match status" value="1"/>
</dbReference>
<accession>A0AAV9EVT2</accession>
<proteinExistence type="predicted"/>
<keyword evidence="3" id="KW-1185">Reference proteome</keyword>
<protein>
    <recommendedName>
        <fullName evidence="1">CYTH domain-containing protein</fullName>
    </recommendedName>
</protein>
<gene>
    <name evidence="2" type="ORF">QJS10_CPA05g01413</name>
</gene>
<feature type="domain" description="CYTH" evidence="1">
    <location>
        <begin position="26"/>
        <end position="227"/>
    </location>
</feature>
<comment type="caution">
    <text evidence="2">The sequence shown here is derived from an EMBL/GenBank/DDBJ whole genome shotgun (WGS) entry which is preliminary data.</text>
</comment>
<dbReference type="PROSITE" id="PS51707">
    <property type="entry name" value="CYTH"/>
    <property type="match status" value="1"/>
</dbReference>
<dbReference type="GO" id="GO:0016462">
    <property type="term" value="F:pyrophosphatase activity"/>
    <property type="evidence" value="ECO:0007669"/>
    <property type="project" value="UniProtKB-ARBA"/>
</dbReference>
<dbReference type="Pfam" id="PF01928">
    <property type="entry name" value="CYTH"/>
    <property type="match status" value="1"/>
</dbReference>
<evidence type="ECO:0000313" key="2">
    <source>
        <dbReference type="EMBL" id="KAK1317311.1"/>
    </source>
</evidence>
<dbReference type="Proteomes" id="UP001180020">
    <property type="component" value="Unassembled WGS sequence"/>
</dbReference>
<name>A0AAV9EVT2_ACOCL</name>
<dbReference type="PANTHER" id="PTHR34948">
    <property type="entry name" value="OS08G0299200 PROTEIN"/>
    <property type="match status" value="1"/>
</dbReference>
<dbReference type="CDD" id="cd07374">
    <property type="entry name" value="CYTH-like_Pase"/>
    <property type="match status" value="1"/>
</dbReference>
<evidence type="ECO:0000313" key="3">
    <source>
        <dbReference type="Proteomes" id="UP001180020"/>
    </source>
</evidence>
<organism evidence="2 3">
    <name type="scientific">Acorus calamus</name>
    <name type="common">Sweet flag</name>
    <dbReference type="NCBI Taxonomy" id="4465"/>
    <lineage>
        <taxon>Eukaryota</taxon>
        <taxon>Viridiplantae</taxon>
        <taxon>Streptophyta</taxon>
        <taxon>Embryophyta</taxon>
        <taxon>Tracheophyta</taxon>
        <taxon>Spermatophyta</taxon>
        <taxon>Magnoliopsida</taxon>
        <taxon>Liliopsida</taxon>
        <taxon>Acoraceae</taxon>
        <taxon>Acorus</taxon>
    </lineage>
</organism>
<evidence type="ECO:0000259" key="1">
    <source>
        <dbReference type="PROSITE" id="PS51707"/>
    </source>
</evidence>
<reference evidence="2" key="2">
    <citation type="submission" date="2023-06" db="EMBL/GenBank/DDBJ databases">
        <authorList>
            <person name="Ma L."/>
            <person name="Liu K.-W."/>
            <person name="Li Z."/>
            <person name="Hsiao Y.-Y."/>
            <person name="Qi Y."/>
            <person name="Fu T."/>
            <person name="Tang G."/>
            <person name="Zhang D."/>
            <person name="Sun W.-H."/>
            <person name="Liu D.-K."/>
            <person name="Li Y."/>
            <person name="Chen G.-Z."/>
            <person name="Liu X.-D."/>
            <person name="Liao X.-Y."/>
            <person name="Jiang Y.-T."/>
            <person name="Yu X."/>
            <person name="Hao Y."/>
            <person name="Huang J."/>
            <person name="Zhao X.-W."/>
            <person name="Ke S."/>
            <person name="Chen Y.-Y."/>
            <person name="Wu W.-L."/>
            <person name="Hsu J.-L."/>
            <person name="Lin Y.-F."/>
            <person name="Huang M.-D."/>
            <person name="Li C.-Y."/>
            <person name="Huang L."/>
            <person name="Wang Z.-W."/>
            <person name="Zhao X."/>
            <person name="Zhong W.-Y."/>
            <person name="Peng D.-H."/>
            <person name="Ahmad S."/>
            <person name="Lan S."/>
            <person name="Zhang J.-S."/>
            <person name="Tsai W.-C."/>
            <person name="Van De Peer Y."/>
            <person name="Liu Z.-J."/>
        </authorList>
    </citation>
    <scope>NUCLEOTIDE SEQUENCE</scope>
    <source>
        <strain evidence="2">CP</strain>
        <tissue evidence="2">Leaves</tissue>
    </source>
</reference>
<dbReference type="EMBL" id="JAUJYO010000005">
    <property type="protein sequence ID" value="KAK1317311.1"/>
    <property type="molecule type" value="Genomic_DNA"/>
</dbReference>